<dbReference type="InterPro" id="IPR036565">
    <property type="entry name" value="Mur-like_cat_sf"/>
</dbReference>
<reference evidence="25 26" key="1">
    <citation type="submission" date="2019-07" db="EMBL/GenBank/DDBJ databases">
        <title>Whole genome shotgun sequence of Rhodospirillum oryzae NBRC 107573.</title>
        <authorList>
            <person name="Hosoyama A."/>
            <person name="Uohara A."/>
            <person name="Ohji S."/>
            <person name="Ichikawa N."/>
        </authorList>
    </citation>
    <scope>NUCLEOTIDE SEQUENCE [LARGE SCALE GENOMIC DNA]</scope>
    <source>
        <strain evidence="25 26">NBRC 107573</strain>
    </source>
</reference>
<proteinExistence type="inferred from homology"/>
<dbReference type="UniPathway" id="UPA00077">
    <property type="reaction ID" value="UER00157"/>
</dbReference>
<evidence type="ECO:0000256" key="5">
    <source>
        <dbReference type="ARBA" id="ARBA00008276"/>
    </source>
</evidence>
<evidence type="ECO:0000256" key="6">
    <source>
        <dbReference type="ARBA" id="ARBA00013023"/>
    </source>
</evidence>
<dbReference type="RefSeq" id="WP_147163837.1">
    <property type="nucleotide sequence ID" value="NZ_BJZO01000049.1"/>
</dbReference>
<keyword evidence="10" id="KW-0479">Metal-binding</keyword>
<evidence type="ECO:0000256" key="22">
    <source>
        <dbReference type="PIRNR" id="PIRNR001563"/>
    </source>
</evidence>
<dbReference type="EC" id="6.3.2.12" evidence="6"/>
<evidence type="ECO:0000256" key="13">
    <source>
        <dbReference type="ARBA" id="ARBA00022842"/>
    </source>
</evidence>
<comment type="catalytic activity">
    <reaction evidence="20">
        <text>(6R)-5,10-methylenetetrahydrofolyl-(gamma-L-Glu)(n) + L-glutamate + ATP = (6R)-5,10-methylenetetrahydrofolyl-(gamma-L-Glu)(n+1) + ADP + phosphate + H(+)</text>
        <dbReference type="Rhea" id="RHEA:51912"/>
        <dbReference type="Rhea" id="RHEA-COMP:13257"/>
        <dbReference type="Rhea" id="RHEA-COMP:13258"/>
        <dbReference type="ChEBI" id="CHEBI:15378"/>
        <dbReference type="ChEBI" id="CHEBI:29985"/>
        <dbReference type="ChEBI" id="CHEBI:30616"/>
        <dbReference type="ChEBI" id="CHEBI:43474"/>
        <dbReference type="ChEBI" id="CHEBI:136572"/>
        <dbReference type="ChEBI" id="CHEBI:456216"/>
        <dbReference type="EC" id="6.3.2.17"/>
    </reaction>
</comment>
<dbReference type="Gene3D" id="3.90.190.20">
    <property type="entry name" value="Mur ligase, C-terminal domain"/>
    <property type="match status" value="1"/>
</dbReference>
<keyword evidence="12 22" id="KW-0067">ATP-binding</keyword>
<feature type="domain" description="Mur ligase central" evidence="24">
    <location>
        <begin position="45"/>
        <end position="258"/>
    </location>
</feature>
<comment type="catalytic activity">
    <reaction evidence="21">
        <text>7,8-dihydropteroate + L-glutamate + ATP = 7,8-dihydrofolate + ADP + phosphate + H(+)</text>
        <dbReference type="Rhea" id="RHEA:23584"/>
        <dbReference type="ChEBI" id="CHEBI:15378"/>
        <dbReference type="ChEBI" id="CHEBI:17839"/>
        <dbReference type="ChEBI" id="CHEBI:29985"/>
        <dbReference type="ChEBI" id="CHEBI:30616"/>
        <dbReference type="ChEBI" id="CHEBI:43474"/>
        <dbReference type="ChEBI" id="CHEBI:57451"/>
        <dbReference type="ChEBI" id="CHEBI:456216"/>
        <dbReference type="EC" id="6.3.2.12"/>
    </reaction>
</comment>
<comment type="similarity">
    <text evidence="5 22">Belongs to the folylpolyglutamate synthase family.</text>
</comment>
<evidence type="ECO:0000256" key="12">
    <source>
        <dbReference type="ARBA" id="ARBA00022840"/>
    </source>
</evidence>
<comment type="pathway">
    <text evidence="4">Cofactor biosynthesis; tetrahydrofolylpolyglutamate biosynthesis.</text>
</comment>
<dbReference type="PIRSF" id="PIRSF001563">
    <property type="entry name" value="Folylpolyglu_synth"/>
    <property type="match status" value="1"/>
</dbReference>
<evidence type="ECO:0000256" key="7">
    <source>
        <dbReference type="ARBA" id="ARBA00013025"/>
    </source>
</evidence>
<keyword evidence="13" id="KW-0460">Magnesium</keyword>
<comment type="cofactor">
    <cofactor evidence="1">
        <name>Mg(2+)</name>
        <dbReference type="ChEBI" id="CHEBI:18420"/>
    </cofactor>
</comment>
<dbReference type="GO" id="GO:0046872">
    <property type="term" value="F:metal ion binding"/>
    <property type="evidence" value="ECO:0007669"/>
    <property type="project" value="UniProtKB-KW"/>
</dbReference>
<comment type="catalytic activity">
    <reaction evidence="18">
        <text>(6S)-5,6,7,8-tetrahydrofolyl-(gamma-L-Glu)(n) + L-glutamate + ATP = (6S)-5,6,7,8-tetrahydrofolyl-(gamma-L-Glu)(n+1) + ADP + phosphate + H(+)</text>
        <dbReference type="Rhea" id="RHEA:10580"/>
        <dbReference type="Rhea" id="RHEA-COMP:14738"/>
        <dbReference type="Rhea" id="RHEA-COMP:14740"/>
        <dbReference type="ChEBI" id="CHEBI:15378"/>
        <dbReference type="ChEBI" id="CHEBI:29985"/>
        <dbReference type="ChEBI" id="CHEBI:30616"/>
        <dbReference type="ChEBI" id="CHEBI:43474"/>
        <dbReference type="ChEBI" id="CHEBI:141005"/>
        <dbReference type="ChEBI" id="CHEBI:456216"/>
        <dbReference type="EC" id="6.3.2.17"/>
    </reaction>
</comment>
<evidence type="ECO:0000256" key="4">
    <source>
        <dbReference type="ARBA" id="ARBA00005150"/>
    </source>
</evidence>
<evidence type="ECO:0000313" key="26">
    <source>
        <dbReference type="Proteomes" id="UP000321567"/>
    </source>
</evidence>
<evidence type="ECO:0000256" key="15">
    <source>
        <dbReference type="ARBA" id="ARBA00030048"/>
    </source>
</evidence>
<keyword evidence="14" id="KW-0289">Folate biosynthesis</keyword>
<dbReference type="SUPFAM" id="SSF53623">
    <property type="entry name" value="MurD-like peptide ligases, catalytic domain"/>
    <property type="match status" value="1"/>
</dbReference>
<dbReference type="GO" id="GO:0046654">
    <property type="term" value="P:tetrahydrofolate biosynthetic process"/>
    <property type="evidence" value="ECO:0007669"/>
    <property type="project" value="UniProtKB-UniPathway"/>
</dbReference>
<evidence type="ECO:0000256" key="10">
    <source>
        <dbReference type="ARBA" id="ARBA00022723"/>
    </source>
</evidence>
<dbReference type="NCBIfam" id="TIGR01499">
    <property type="entry name" value="folC"/>
    <property type="match status" value="1"/>
</dbReference>
<dbReference type="InterPro" id="IPR013221">
    <property type="entry name" value="Mur_ligase_cen"/>
</dbReference>
<evidence type="ECO:0000256" key="11">
    <source>
        <dbReference type="ARBA" id="ARBA00022741"/>
    </source>
</evidence>
<evidence type="ECO:0000256" key="8">
    <source>
        <dbReference type="ARBA" id="ARBA00019357"/>
    </source>
</evidence>
<evidence type="ECO:0000256" key="19">
    <source>
        <dbReference type="ARBA" id="ARBA00047808"/>
    </source>
</evidence>
<comment type="pathway">
    <text evidence="3">Cofactor biosynthesis; tetrahydrofolate biosynthesis; 7,8-dihydrofolate from 2-amino-4-hydroxy-6-hydroxymethyl-7,8-dihydropteridine diphosphate and 4-aminobenzoate: step 2/2.</text>
</comment>
<comment type="caution">
    <text evidence="25">The sequence shown here is derived from an EMBL/GenBank/DDBJ whole genome shotgun (WGS) entry which is preliminary data.</text>
</comment>
<dbReference type="Proteomes" id="UP000321567">
    <property type="component" value="Unassembled WGS sequence"/>
</dbReference>
<name>A0A512H8S8_9PROT</name>
<evidence type="ECO:0000259" key="23">
    <source>
        <dbReference type="Pfam" id="PF02875"/>
    </source>
</evidence>
<dbReference type="OrthoDB" id="9809356at2"/>
<dbReference type="InterPro" id="IPR001645">
    <property type="entry name" value="Folylpolyglutamate_synth"/>
</dbReference>
<organism evidence="25 26">
    <name type="scientific">Pararhodospirillum oryzae</name>
    <dbReference type="NCBI Taxonomy" id="478448"/>
    <lineage>
        <taxon>Bacteria</taxon>
        <taxon>Pseudomonadati</taxon>
        <taxon>Pseudomonadota</taxon>
        <taxon>Alphaproteobacteria</taxon>
        <taxon>Rhodospirillales</taxon>
        <taxon>Rhodospirillaceae</taxon>
        <taxon>Pararhodospirillum</taxon>
    </lineage>
</organism>
<dbReference type="GO" id="GO:0005737">
    <property type="term" value="C:cytoplasm"/>
    <property type="evidence" value="ECO:0007669"/>
    <property type="project" value="TreeGrafter"/>
</dbReference>
<feature type="domain" description="Mur ligase C-terminal" evidence="23">
    <location>
        <begin position="304"/>
        <end position="417"/>
    </location>
</feature>
<dbReference type="SUPFAM" id="SSF53244">
    <property type="entry name" value="MurD-like peptide ligases, peptide-binding domain"/>
    <property type="match status" value="1"/>
</dbReference>
<evidence type="ECO:0000256" key="1">
    <source>
        <dbReference type="ARBA" id="ARBA00001946"/>
    </source>
</evidence>
<comment type="catalytic activity">
    <reaction evidence="19">
        <text>10-formyltetrahydrofolyl-(gamma-L-Glu)(n) + L-glutamate + ATP = 10-formyltetrahydrofolyl-(gamma-L-Glu)(n+1) + ADP + phosphate + H(+)</text>
        <dbReference type="Rhea" id="RHEA:51904"/>
        <dbReference type="Rhea" id="RHEA-COMP:13088"/>
        <dbReference type="Rhea" id="RHEA-COMP:14300"/>
        <dbReference type="ChEBI" id="CHEBI:15378"/>
        <dbReference type="ChEBI" id="CHEBI:29985"/>
        <dbReference type="ChEBI" id="CHEBI:30616"/>
        <dbReference type="ChEBI" id="CHEBI:43474"/>
        <dbReference type="ChEBI" id="CHEBI:134413"/>
        <dbReference type="ChEBI" id="CHEBI:456216"/>
        <dbReference type="EC" id="6.3.2.17"/>
    </reaction>
</comment>
<evidence type="ECO:0000256" key="17">
    <source>
        <dbReference type="ARBA" id="ARBA00032510"/>
    </source>
</evidence>
<sequence>MGSPAALDRLMSLHPKTIDLSLDRVERVLAALGSPQERLAPVIHVAGTNGKGSVVAFLRAALEAAGLRVHVYTSPHLVRFNERIRLAGSLIDDAFLEQVLEAVETANAGAPLTFFEATTAAALLAFTRVEADVVLLETGLGGRLDATNVIPRPAVSVITPIDLDHKGFLGETLAAIAGEKAGILKAGVPAVIAPQAPEAALVLEARARAVGAPVLLGGRDWTWRETETGWMFNANTAMARPRLVGAHQVANAAQALAVLDAFEAQTGQVVPLEARRRAMETVDWPARLHPLDQGLLVGRLPGDFSLWVDGGHNPHAGRALGRVLNDWAAEGAVDIICGMIDSKDAAGFLEALVGPVRTLVAVPVPGAQTAAGIPAHLLADKARSAGFPDVRKAMSLAAAIDDLASGEGPGRILICGSLYLAGAALQANGTVPA</sequence>
<dbReference type="FunFam" id="3.40.1190.10:FF:000011">
    <property type="entry name" value="Folylpolyglutamate synthase/dihydrofolate synthase"/>
    <property type="match status" value="1"/>
</dbReference>
<protein>
    <recommendedName>
        <fullName evidence="8">Dihydrofolate synthase/folylpolyglutamate synthase</fullName>
        <ecNumber evidence="6">6.3.2.12</ecNumber>
        <ecNumber evidence="7">6.3.2.17</ecNumber>
    </recommendedName>
    <alternativeName>
        <fullName evidence="17">Folylpoly-gamma-glutamate synthetase-dihydrofolate synthetase</fullName>
    </alternativeName>
    <alternativeName>
        <fullName evidence="15">Folylpolyglutamate synthetase</fullName>
    </alternativeName>
    <alternativeName>
        <fullName evidence="16">Tetrahydrofolylpolyglutamate synthase</fullName>
    </alternativeName>
</protein>
<dbReference type="Pfam" id="PF02875">
    <property type="entry name" value="Mur_ligase_C"/>
    <property type="match status" value="1"/>
</dbReference>
<evidence type="ECO:0000256" key="21">
    <source>
        <dbReference type="ARBA" id="ARBA00049161"/>
    </source>
</evidence>
<dbReference type="GO" id="GO:0008841">
    <property type="term" value="F:dihydrofolate synthase activity"/>
    <property type="evidence" value="ECO:0007669"/>
    <property type="project" value="UniProtKB-EC"/>
</dbReference>
<keyword evidence="26" id="KW-1185">Reference proteome</keyword>
<evidence type="ECO:0000256" key="14">
    <source>
        <dbReference type="ARBA" id="ARBA00022909"/>
    </source>
</evidence>
<dbReference type="Gene3D" id="3.40.1190.10">
    <property type="entry name" value="Mur-like, catalytic domain"/>
    <property type="match status" value="1"/>
</dbReference>
<comment type="function">
    <text evidence="2">Functions in two distinct reactions of the de novo folate biosynthetic pathway. Catalyzes the addition of a glutamate residue to dihydropteroate (7,8-dihydropteroate or H2Pte) to form dihydrofolate (7,8-dihydrofolate monoglutamate or H2Pte-Glu). Also catalyzes successive additions of L-glutamate to tetrahydrofolate or 10-formyltetrahydrofolate or 5,10-methylenetetrahydrofolate, leading to folylpolyglutamate derivatives.</text>
</comment>
<dbReference type="PANTHER" id="PTHR11136:SF0">
    <property type="entry name" value="DIHYDROFOLATE SYNTHETASE-RELATED"/>
    <property type="match status" value="1"/>
</dbReference>
<keyword evidence="9 22" id="KW-0436">Ligase</keyword>
<accession>A0A512H8S8</accession>
<evidence type="ECO:0000256" key="9">
    <source>
        <dbReference type="ARBA" id="ARBA00022598"/>
    </source>
</evidence>
<evidence type="ECO:0000259" key="24">
    <source>
        <dbReference type="Pfam" id="PF08245"/>
    </source>
</evidence>
<gene>
    <name evidence="25" type="ORF">ROR02_19410</name>
</gene>
<dbReference type="EMBL" id="BJZO01000049">
    <property type="protein sequence ID" value="GEO81810.1"/>
    <property type="molecule type" value="Genomic_DNA"/>
</dbReference>
<dbReference type="EC" id="6.3.2.17" evidence="7"/>
<dbReference type="PROSITE" id="PS01012">
    <property type="entry name" value="FOLYLPOLYGLU_SYNT_2"/>
    <property type="match status" value="1"/>
</dbReference>
<dbReference type="GO" id="GO:0046656">
    <property type="term" value="P:folic acid biosynthetic process"/>
    <property type="evidence" value="ECO:0007669"/>
    <property type="project" value="UniProtKB-KW"/>
</dbReference>
<evidence type="ECO:0000256" key="20">
    <source>
        <dbReference type="ARBA" id="ARBA00049035"/>
    </source>
</evidence>
<evidence type="ECO:0000256" key="16">
    <source>
        <dbReference type="ARBA" id="ARBA00030592"/>
    </source>
</evidence>
<dbReference type="GO" id="GO:0005524">
    <property type="term" value="F:ATP binding"/>
    <property type="evidence" value="ECO:0007669"/>
    <property type="project" value="UniProtKB-KW"/>
</dbReference>
<evidence type="ECO:0000256" key="2">
    <source>
        <dbReference type="ARBA" id="ARBA00002714"/>
    </source>
</evidence>
<dbReference type="GO" id="GO:0004326">
    <property type="term" value="F:tetrahydrofolylpolyglutamate synthase activity"/>
    <property type="evidence" value="ECO:0007669"/>
    <property type="project" value="UniProtKB-EC"/>
</dbReference>
<evidence type="ECO:0000256" key="18">
    <source>
        <dbReference type="ARBA" id="ARBA00047493"/>
    </source>
</evidence>
<evidence type="ECO:0000313" key="25">
    <source>
        <dbReference type="EMBL" id="GEO81810.1"/>
    </source>
</evidence>
<keyword evidence="11 22" id="KW-0547">Nucleotide-binding</keyword>
<dbReference type="AlphaFoldDB" id="A0A512H8S8"/>
<dbReference type="InterPro" id="IPR018109">
    <property type="entry name" value="Folylpolyglutamate_synth_CS"/>
</dbReference>
<evidence type="ECO:0000256" key="3">
    <source>
        <dbReference type="ARBA" id="ARBA00004799"/>
    </source>
</evidence>
<dbReference type="PANTHER" id="PTHR11136">
    <property type="entry name" value="FOLYLPOLYGLUTAMATE SYNTHASE-RELATED"/>
    <property type="match status" value="1"/>
</dbReference>
<dbReference type="InterPro" id="IPR004101">
    <property type="entry name" value="Mur_ligase_C"/>
</dbReference>
<dbReference type="InterPro" id="IPR036615">
    <property type="entry name" value="Mur_ligase_C_dom_sf"/>
</dbReference>
<dbReference type="Pfam" id="PF08245">
    <property type="entry name" value="Mur_ligase_M"/>
    <property type="match status" value="1"/>
</dbReference>